<dbReference type="InterPro" id="IPR001434">
    <property type="entry name" value="OmcB-like_DUF11"/>
</dbReference>
<feature type="chain" id="PRO_5002510071" evidence="1">
    <location>
        <begin position="23"/>
        <end position="602"/>
    </location>
</feature>
<organism evidence="4 5">
    <name type="scientific">Kangiella geojedonensis</name>
    <dbReference type="NCBI Taxonomy" id="914150"/>
    <lineage>
        <taxon>Bacteria</taxon>
        <taxon>Pseudomonadati</taxon>
        <taxon>Pseudomonadota</taxon>
        <taxon>Gammaproteobacteria</taxon>
        <taxon>Kangiellales</taxon>
        <taxon>Kangiellaceae</taxon>
        <taxon>Kangiella</taxon>
    </lineage>
</organism>
<name>A0A0F6TQN5_9GAMM</name>
<feature type="domain" description="DUF11" evidence="2">
    <location>
        <begin position="503"/>
        <end position="593"/>
    </location>
</feature>
<evidence type="ECO:0000313" key="4">
    <source>
        <dbReference type="EMBL" id="AKE51842.1"/>
    </source>
</evidence>
<reference evidence="4 5" key="1">
    <citation type="submission" date="2015-02" db="EMBL/GenBank/DDBJ databases">
        <title>Complete genome sequence of Kangiella geojedonensis strain YCS-5T.</title>
        <authorList>
            <person name="Kim K.M."/>
        </authorList>
    </citation>
    <scope>NUCLEOTIDE SEQUENCE [LARGE SCALE GENOMIC DNA]</scope>
    <source>
        <strain evidence="4 5">YCS-5</strain>
    </source>
</reference>
<dbReference type="RefSeq" id="WP_046560975.1">
    <property type="nucleotide sequence ID" value="NZ_CP010975.1"/>
</dbReference>
<feature type="signal peptide" evidence="1">
    <location>
        <begin position="1"/>
        <end position="22"/>
    </location>
</feature>
<accession>A0A0F6TQN5</accession>
<feature type="domain" description="DUF7927" evidence="3">
    <location>
        <begin position="332"/>
        <end position="433"/>
    </location>
</feature>
<dbReference type="InterPro" id="IPR057687">
    <property type="entry name" value="DUF7927"/>
</dbReference>
<proteinExistence type="predicted"/>
<dbReference type="Pfam" id="PF01345">
    <property type="entry name" value="DUF11"/>
    <property type="match status" value="1"/>
</dbReference>
<dbReference type="Proteomes" id="UP000034071">
    <property type="component" value="Chromosome"/>
</dbReference>
<evidence type="ECO:0000256" key="1">
    <source>
        <dbReference type="SAM" id="SignalP"/>
    </source>
</evidence>
<protein>
    <submittedName>
        <fullName evidence="4">Uncharacterized protein</fullName>
    </submittedName>
</protein>
<dbReference type="EMBL" id="CP010975">
    <property type="protein sequence ID" value="AKE51842.1"/>
    <property type="molecule type" value="Genomic_DNA"/>
</dbReference>
<dbReference type="HOGENOM" id="CLU_453284_0_0_6"/>
<dbReference type="NCBIfam" id="TIGR01451">
    <property type="entry name" value="B_ant_repeat"/>
    <property type="match status" value="1"/>
</dbReference>
<evidence type="ECO:0000259" key="3">
    <source>
        <dbReference type="Pfam" id="PF25549"/>
    </source>
</evidence>
<keyword evidence="1" id="KW-0732">Signal</keyword>
<evidence type="ECO:0000313" key="5">
    <source>
        <dbReference type="Proteomes" id="UP000034071"/>
    </source>
</evidence>
<dbReference type="PATRIC" id="fig|914150.5.peg.884"/>
<sequence>MGVFKKALVCLALFVVTPIVSAGAFFETGRSQVNTTVDNGGWVTVNLQKSYTNPVVIAGYVSHNNDNSLSARVRNVTGTSFQVGVQSPCESYNRFNGTTPPAANTCPSSPWLSESIDWIVIEQGTWVFPDGTKIEAYNHVTSTTRSRFGSSNARDSISFTHTYSSAPAVIHGVSSYNDPNWISSVVWGDSTNKGTLPNNVSFSLAMEGAEAATSHGSETLGWMAIEIGSGTNSGNTYSAGRVSRIIDRHNDECQQIGLGATFSAAPNVVVKKNTMSGGDGAWVRSCGAIAGTTNFRVHMEEEQVNDGDRTGVDEAASWFAFESGSFGALEFLSATKTVTDEDGDSVGGPGELLTYAVTITNLQDDFAQANNATSTNPEFTDDLDSNVIFDSVVSASSGSLTHNAGLNRMEWQGSVPPSGTVNLQYRVRVNEDMAICSLSNISNQGQLNMDPIDDAVETGDVDNLNYIVELSDDPTLNDGVDTDGDTLTDDDDSTIISADCLADISVTKSDASANFEPGQNSSYTIVITNSGPHSVVGIQVADTLPNGLSFNGAVSCNITTGSGSCGAQSISGQDYNQSISLGDSSSATIVIPVISSSNPNDY</sequence>
<evidence type="ECO:0000259" key="2">
    <source>
        <dbReference type="Pfam" id="PF01345"/>
    </source>
</evidence>
<keyword evidence="5" id="KW-1185">Reference proteome</keyword>
<dbReference type="KEGG" id="kge:TQ33_0873"/>
<dbReference type="InterPro" id="IPR047589">
    <property type="entry name" value="DUF11_rpt"/>
</dbReference>
<gene>
    <name evidence="4" type="ORF">TQ33_0873</name>
</gene>
<dbReference type="OrthoDB" id="9790247at2"/>
<dbReference type="STRING" id="914150.TQ33_0873"/>
<dbReference type="Pfam" id="PF25549">
    <property type="entry name" value="DUF7927"/>
    <property type="match status" value="1"/>
</dbReference>
<dbReference type="AlphaFoldDB" id="A0A0F6TQN5"/>